<keyword evidence="4" id="KW-0997">Cell inner membrane</keyword>
<keyword evidence="8" id="KW-0418">Kinase</keyword>
<dbReference type="NCBIfam" id="TIGR01005">
    <property type="entry name" value="eps_transp_fam"/>
    <property type="match status" value="1"/>
</dbReference>
<organism evidence="18 19">
    <name type="scientific">Variovorax dokdonensis</name>
    <dbReference type="NCBI Taxonomy" id="344883"/>
    <lineage>
        <taxon>Bacteria</taxon>
        <taxon>Pseudomonadati</taxon>
        <taxon>Pseudomonadota</taxon>
        <taxon>Betaproteobacteria</taxon>
        <taxon>Burkholderiales</taxon>
        <taxon>Comamonadaceae</taxon>
        <taxon>Variovorax</taxon>
    </lineage>
</organism>
<sequence length="761" mass="83049">MSRTLIAQTTGNRQQHLQRMSGNASMTFDAEEEAPRLSEYWDILVDHKWLIAGVIVLAGFIGLAYAIFAPPVYRSGLLLQVEDALPDSKNALNEASGLFEVKTPATGEIQVLASRMVLGGAVDQTNLQVSAAPRYIPAVGRWLSRHATGLSDPGLFGLGGYVSGKERIQVAHASVPPSLEDTKPFVVTAQGDGRYTVTHELLDAVLEGRVGQRLRASQPDGDIEIELSRLDGKPGAQFTLSVASRLRTVEQLQQQLQLGEQGRQSNVIGVSLEDTDPQRLARVLNAIGDQYVNQNMARRSEEAEKTLAFLDAQLPIFLRRLQASEDAYARFRNKNGTVNFDEEAKVWLKRTSDLQGNLLELEQRKRESEMTFTDRSQRMQILNKQIGALKKDLDSLNTRIAGMPNLQRDALRLERDVRVNSALYQSMQNNALQMRLVKEGKIGNVRLLDRAVVPKFPVKPQKSLILAFALLLGGLLGPGLAVLRARTKSGVRNPTEIEDLTGLDVYAVVPHSPEQLQLDRRGDREGGTALLADSHPHSRPIEALRALRVGLKPAMAEARNNRILITGATPGIGKSFIASNFATLMAQRGKHVLLINADLRKGGALDGVFGLSREGGLSEVLAGTLSAERAIHAGVRPNLDVLTTGRLPDLPADVLESDAFVQTLEMLSPRYDLVVIDSAPVLVAADAAAVAPECGVVLLVARAEQSELGELSESIRRLTQAGAQISGVLFNDMNVHHRYKGSQSYRVGSYRHDEQDLARAG</sequence>
<dbReference type="Gene3D" id="3.40.50.300">
    <property type="entry name" value="P-loop containing nucleotide triphosphate hydrolases"/>
    <property type="match status" value="1"/>
</dbReference>
<keyword evidence="10 14" id="KW-1133">Transmembrane helix</keyword>
<evidence type="ECO:0000259" key="17">
    <source>
        <dbReference type="Pfam" id="PF13807"/>
    </source>
</evidence>
<feature type="domain" description="AAA" evidence="16">
    <location>
        <begin position="568"/>
        <end position="691"/>
    </location>
</feature>
<keyword evidence="7" id="KW-0547">Nucleotide-binding</keyword>
<dbReference type="InterPro" id="IPR032807">
    <property type="entry name" value="GNVR"/>
</dbReference>
<keyword evidence="5 18" id="KW-0808">Transferase</keyword>
<dbReference type="InterPro" id="IPR005700">
    <property type="entry name" value="EPS_ExoP-like"/>
</dbReference>
<feature type="transmembrane region" description="Helical" evidence="14">
    <location>
        <begin position="49"/>
        <end position="68"/>
    </location>
</feature>
<dbReference type="InterPro" id="IPR005702">
    <property type="entry name" value="Wzc-like_C"/>
</dbReference>
<dbReference type="GO" id="GO:0004715">
    <property type="term" value="F:non-membrane spanning protein tyrosine kinase activity"/>
    <property type="evidence" value="ECO:0007669"/>
    <property type="project" value="UniProtKB-EC"/>
</dbReference>
<dbReference type="CDD" id="cd05387">
    <property type="entry name" value="BY-kinase"/>
    <property type="match status" value="1"/>
</dbReference>
<name>A0ABT7N605_9BURK</name>
<comment type="similarity">
    <text evidence="2">Belongs to the etk/wzc family.</text>
</comment>
<dbReference type="InterPro" id="IPR027417">
    <property type="entry name" value="P-loop_NTPase"/>
</dbReference>
<reference evidence="18" key="1">
    <citation type="submission" date="2023-06" db="EMBL/GenBank/DDBJ databases">
        <authorList>
            <person name="Jiang Y."/>
            <person name="Liu Q."/>
        </authorList>
    </citation>
    <scope>NUCLEOTIDE SEQUENCE</scope>
    <source>
        <strain evidence="18">CGMCC 1.12089</strain>
    </source>
</reference>
<evidence type="ECO:0000256" key="10">
    <source>
        <dbReference type="ARBA" id="ARBA00022989"/>
    </source>
</evidence>
<evidence type="ECO:0000256" key="5">
    <source>
        <dbReference type="ARBA" id="ARBA00022679"/>
    </source>
</evidence>
<evidence type="ECO:0000256" key="1">
    <source>
        <dbReference type="ARBA" id="ARBA00004429"/>
    </source>
</evidence>
<feature type="domain" description="Polysaccharide chain length determinant N-terminal" evidence="15">
    <location>
        <begin position="37"/>
        <end position="124"/>
    </location>
</feature>
<dbReference type="RefSeq" id="WP_286658453.1">
    <property type="nucleotide sequence ID" value="NZ_JASZYV010000001.1"/>
</dbReference>
<dbReference type="Pfam" id="PF13614">
    <property type="entry name" value="AAA_31"/>
    <property type="match status" value="1"/>
</dbReference>
<dbReference type="EMBL" id="JASZYV010000001">
    <property type="protein sequence ID" value="MDM0043337.1"/>
    <property type="molecule type" value="Genomic_DNA"/>
</dbReference>
<evidence type="ECO:0000256" key="9">
    <source>
        <dbReference type="ARBA" id="ARBA00022840"/>
    </source>
</evidence>
<accession>A0ABT7N605</accession>
<dbReference type="PANTHER" id="PTHR32309:SF32">
    <property type="entry name" value="TYROSINE-PROTEIN KINASE ETK-RELATED"/>
    <property type="match status" value="1"/>
</dbReference>
<comment type="subcellular location">
    <subcellularLocation>
        <location evidence="1">Cell inner membrane</location>
        <topology evidence="1">Multi-pass membrane protein</topology>
    </subcellularLocation>
</comment>
<evidence type="ECO:0000256" key="12">
    <source>
        <dbReference type="ARBA" id="ARBA00023137"/>
    </source>
</evidence>
<dbReference type="InterPro" id="IPR050445">
    <property type="entry name" value="Bact_polysacc_biosynth/exp"/>
</dbReference>
<dbReference type="InterPro" id="IPR025669">
    <property type="entry name" value="AAA_dom"/>
</dbReference>
<keyword evidence="19" id="KW-1185">Reference proteome</keyword>
<evidence type="ECO:0000256" key="11">
    <source>
        <dbReference type="ARBA" id="ARBA00023136"/>
    </source>
</evidence>
<evidence type="ECO:0000256" key="2">
    <source>
        <dbReference type="ARBA" id="ARBA00008883"/>
    </source>
</evidence>
<protein>
    <submittedName>
        <fullName evidence="18">Polysaccharide biosynthesis tyrosine autokinase</fullName>
        <ecNumber evidence="18">2.7.10.2</ecNumber>
    </submittedName>
</protein>
<dbReference type="Proteomes" id="UP001174908">
    <property type="component" value="Unassembled WGS sequence"/>
</dbReference>
<dbReference type="Pfam" id="PF02706">
    <property type="entry name" value="Wzz"/>
    <property type="match status" value="1"/>
</dbReference>
<evidence type="ECO:0000259" key="15">
    <source>
        <dbReference type="Pfam" id="PF02706"/>
    </source>
</evidence>
<keyword evidence="9" id="KW-0067">ATP-binding</keyword>
<comment type="catalytic activity">
    <reaction evidence="13">
        <text>L-tyrosyl-[protein] + ATP = O-phospho-L-tyrosyl-[protein] + ADP + H(+)</text>
        <dbReference type="Rhea" id="RHEA:10596"/>
        <dbReference type="Rhea" id="RHEA-COMP:10136"/>
        <dbReference type="Rhea" id="RHEA-COMP:20101"/>
        <dbReference type="ChEBI" id="CHEBI:15378"/>
        <dbReference type="ChEBI" id="CHEBI:30616"/>
        <dbReference type="ChEBI" id="CHEBI:46858"/>
        <dbReference type="ChEBI" id="CHEBI:61978"/>
        <dbReference type="ChEBI" id="CHEBI:456216"/>
    </reaction>
</comment>
<comment type="caution">
    <text evidence="18">The sequence shown here is derived from an EMBL/GenBank/DDBJ whole genome shotgun (WGS) entry which is preliminary data.</text>
</comment>
<dbReference type="NCBIfam" id="TIGR01007">
    <property type="entry name" value="eps_fam"/>
    <property type="match status" value="1"/>
</dbReference>
<evidence type="ECO:0000313" key="19">
    <source>
        <dbReference type="Proteomes" id="UP001174908"/>
    </source>
</evidence>
<keyword evidence="12" id="KW-0829">Tyrosine-protein kinase</keyword>
<feature type="domain" description="Tyrosine-protein kinase G-rich" evidence="17">
    <location>
        <begin position="406"/>
        <end position="485"/>
    </location>
</feature>
<feature type="transmembrane region" description="Helical" evidence="14">
    <location>
        <begin position="464"/>
        <end position="483"/>
    </location>
</feature>
<dbReference type="SUPFAM" id="SSF52540">
    <property type="entry name" value="P-loop containing nucleoside triphosphate hydrolases"/>
    <property type="match status" value="1"/>
</dbReference>
<evidence type="ECO:0000256" key="3">
    <source>
        <dbReference type="ARBA" id="ARBA00022475"/>
    </source>
</evidence>
<keyword evidence="6 14" id="KW-0812">Transmembrane</keyword>
<dbReference type="Pfam" id="PF13807">
    <property type="entry name" value="GNVR"/>
    <property type="match status" value="1"/>
</dbReference>
<evidence type="ECO:0000256" key="7">
    <source>
        <dbReference type="ARBA" id="ARBA00022741"/>
    </source>
</evidence>
<keyword evidence="11 14" id="KW-0472">Membrane</keyword>
<keyword evidence="3" id="KW-1003">Cell membrane</keyword>
<evidence type="ECO:0000256" key="8">
    <source>
        <dbReference type="ARBA" id="ARBA00022777"/>
    </source>
</evidence>
<gene>
    <name evidence="18" type="ORF">QTH91_02475</name>
</gene>
<evidence type="ECO:0000256" key="4">
    <source>
        <dbReference type="ARBA" id="ARBA00022519"/>
    </source>
</evidence>
<evidence type="ECO:0000259" key="16">
    <source>
        <dbReference type="Pfam" id="PF13614"/>
    </source>
</evidence>
<evidence type="ECO:0000256" key="14">
    <source>
        <dbReference type="SAM" id="Phobius"/>
    </source>
</evidence>
<evidence type="ECO:0000313" key="18">
    <source>
        <dbReference type="EMBL" id="MDM0043337.1"/>
    </source>
</evidence>
<dbReference type="Pfam" id="PF23607">
    <property type="entry name" value="WZC_N"/>
    <property type="match status" value="1"/>
</dbReference>
<evidence type="ECO:0000256" key="13">
    <source>
        <dbReference type="ARBA" id="ARBA00053015"/>
    </source>
</evidence>
<evidence type="ECO:0000256" key="6">
    <source>
        <dbReference type="ARBA" id="ARBA00022692"/>
    </source>
</evidence>
<proteinExistence type="inferred from homology"/>
<dbReference type="PANTHER" id="PTHR32309">
    <property type="entry name" value="TYROSINE-PROTEIN KINASE"/>
    <property type="match status" value="1"/>
</dbReference>
<dbReference type="EC" id="2.7.10.2" evidence="18"/>
<dbReference type="InterPro" id="IPR003856">
    <property type="entry name" value="LPS_length_determ_N"/>
</dbReference>